<dbReference type="InterPro" id="IPR014044">
    <property type="entry name" value="CAP_dom"/>
</dbReference>
<dbReference type="SUPFAM" id="SSF55797">
    <property type="entry name" value="PR-1-like"/>
    <property type="match status" value="1"/>
</dbReference>
<name>A0A9Q3KAL9_9BASI</name>
<dbReference type="InterPro" id="IPR035940">
    <property type="entry name" value="CAP_sf"/>
</dbReference>
<organism evidence="2 3">
    <name type="scientific">Austropuccinia psidii MF-1</name>
    <dbReference type="NCBI Taxonomy" id="1389203"/>
    <lineage>
        <taxon>Eukaryota</taxon>
        <taxon>Fungi</taxon>
        <taxon>Dikarya</taxon>
        <taxon>Basidiomycota</taxon>
        <taxon>Pucciniomycotina</taxon>
        <taxon>Pucciniomycetes</taxon>
        <taxon>Pucciniales</taxon>
        <taxon>Sphaerophragmiaceae</taxon>
        <taxon>Austropuccinia</taxon>
    </lineage>
</organism>
<sequence length="129" mass="14688">NLEVGLTSINEVVSDWVFGQHECAGYDPANIEVSHFTQVVWKDTLRLGCWRKMCPTVRHAPDMKNAYYWICRYDPPGNVEGEYPQNVKAKKGQCPPRKVVILFVIITSLLQGDHEASNFLMLGMQSSWS</sequence>
<feature type="non-terminal residue" evidence="2">
    <location>
        <position position="129"/>
    </location>
</feature>
<dbReference type="Pfam" id="PF00188">
    <property type="entry name" value="CAP"/>
    <property type="match status" value="1"/>
</dbReference>
<gene>
    <name evidence="2" type="ORF">O181_117379</name>
</gene>
<accession>A0A9Q3KAL9</accession>
<dbReference type="Proteomes" id="UP000765509">
    <property type="component" value="Unassembled WGS sequence"/>
</dbReference>
<dbReference type="EMBL" id="AVOT02101117">
    <property type="protein sequence ID" value="MBW0577664.1"/>
    <property type="molecule type" value="Genomic_DNA"/>
</dbReference>
<evidence type="ECO:0000313" key="3">
    <source>
        <dbReference type="Proteomes" id="UP000765509"/>
    </source>
</evidence>
<reference evidence="2" key="1">
    <citation type="submission" date="2021-03" db="EMBL/GenBank/DDBJ databases">
        <title>Draft genome sequence of rust myrtle Austropuccinia psidii MF-1, a brazilian biotype.</title>
        <authorList>
            <person name="Quecine M.C."/>
            <person name="Pachon D.M.R."/>
            <person name="Bonatelli M.L."/>
            <person name="Correr F.H."/>
            <person name="Franceschini L.M."/>
            <person name="Leite T.F."/>
            <person name="Margarido G.R.A."/>
            <person name="Almeida C.A."/>
            <person name="Ferrarezi J.A."/>
            <person name="Labate C.A."/>
        </authorList>
    </citation>
    <scope>NUCLEOTIDE SEQUENCE</scope>
    <source>
        <strain evidence="2">MF-1</strain>
    </source>
</reference>
<dbReference type="PRINTS" id="PR00837">
    <property type="entry name" value="V5TPXLIKE"/>
</dbReference>
<comment type="caution">
    <text evidence="2">The sequence shown here is derived from an EMBL/GenBank/DDBJ whole genome shotgun (WGS) entry which is preliminary data.</text>
</comment>
<evidence type="ECO:0000259" key="1">
    <source>
        <dbReference type="Pfam" id="PF00188"/>
    </source>
</evidence>
<dbReference type="InterPro" id="IPR001283">
    <property type="entry name" value="CRISP-related"/>
</dbReference>
<feature type="domain" description="SCP" evidence="1">
    <location>
        <begin position="7"/>
        <end position="73"/>
    </location>
</feature>
<dbReference type="OrthoDB" id="337038at2759"/>
<dbReference type="Gene3D" id="3.40.33.10">
    <property type="entry name" value="CAP"/>
    <property type="match status" value="1"/>
</dbReference>
<dbReference type="AlphaFoldDB" id="A0A9Q3KAL9"/>
<protein>
    <recommendedName>
        <fullName evidence="1">SCP domain-containing protein</fullName>
    </recommendedName>
</protein>
<proteinExistence type="predicted"/>
<keyword evidence="3" id="KW-1185">Reference proteome</keyword>
<dbReference type="PANTHER" id="PTHR10334">
    <property type="entry name" value="CYSTEINE-RICH SECRETORY PROTEIN-RELATED"/>
    <property type="match status" value="1"/>
</dbReference>
<evidence type="ECO:0000313" key="2">
    <source>
        <dbReference type="EMBL" id="MBW0577664.1"/>
    </source>
</evidence>